<comment type="caution">
    <text evidence="4">The sequence shown here is derived from an EMBL/GenBank/DDBJ whole genome shotgun (WGS) entry which is preliminary data.</text>
</comment>
<organism evidence="4 5">
    <name type="scientific">Candidatus Thiodiazotropha taylori</name>
    <dbReference type="NCBI Taxonomy" id="2792791"/>
    <lineage>
        <taxon>Bacteria</taxon>
        <taxon>Pseudomonadati</taxon>
        <taxon>Pseudomonadota</taxon>
        <taxon>Gammaproteobacteria</taxon>
        <taxon>Chromatiales</taxon>
        <taxon>Sedimenticolaceae</taxon>
        <taxon>Candidatus Thiodiazotropha</taxon>
    </lineage>
</organism>
<name>A0A944MBR7_9GAMM</name>
<protein>
    <submittedName>
        <fullName evidence="4">V-type ATP synthase subunit F</fullName>
    </submittedName>
</protein>
<evidence type="ECO:0000256" key="1">
    <source>
        <dbReference type="ARBA" id="ARBA00010148"/>
    </source>
</evidence>
<reference evidence="4 5" key="1">
    <citation type="submission" date="2021-05" db="EMBL/GenBank/DDBJ databases">
        <title>Genetic and Functional Diversity in Clade A Lucinid endosymbionts from the Bahamas.</title>
        <authorList>
            <person name="Giani N.M."/>
            <person name="Engel A.S."/>
            <person name="Campbell B.J."/>
        </authorList>
    </citation>
    <scope>NUCLEOTIDE SEQUENCE [LARGE SCALE GENOMIC DNA]</scope>
    <source>
        <strain evidence="4">LUC16012Gg_MoonRockCtena</strain>
    </source>
</reference>
<gene>
    <name evidence="4" type="ORF">KME65_18680</name>
</gene>
<dbReference type="Proteomes" id="UP000770889">
    <property type="component" value="Unassembled WGS sequence"/>
</dbReference>
<dbReference type="Pfam" id="PF01990">
    <property type="entry name" value="ATP-synt_F"/>
    <property type="match status" value="1"/>
</dbReference>
<dbReference type="AlphaFoldDB" id="A0A944MBR7"/>
<comment type="similarity">
    <text evidence="1">Belongs to the V-ATPase F subunit family.</text>
</comment>
<keyword evidence="2" id="KW-0813">Transport</keyword>
<dbReference type="EMBL" id="JAHHGM010000025">
    <property type="protein sequence ID" value="MBT2990988.1"/>
    <property type="molecule type" value="Genomic_DNA"/>
</dbReference>
<dbReference type="GO" id="GO:0046961">
    <property type="term" value="F:proton-transporting ATPase activity, rotational mechanism"/>
    <property type="evidence" value="ECO:0007669"/>
    <property type="project" value="InterPro"/>
</dbReference>
<sequence>MADTTPHVVRKIFVGSHALTDGFRLIGFETITDPDAATLDELLSRLLQERERVLLIIEQSVNRIGSKLLDQIRIEGGHIVLSEVPSLHDPEDFHSDLDGQLKKLTGGQ</sequence>
<evidence type="ECO:0000256" key="2">
    <source>
        <dbReference type="ARBA" id="ARBA00022448"/>
    </source>
</evidence>
<accession>A0A944MBR7</accession>
<dbReference type="InterPro" id="IPR036906">
    <property type="entry name" value="ATPase_V1_fsu_sf"/>
</dbReference>
<proteinExistence type="inferred from homology"/>
<dbReference type="InterPro" id="IPR008218">
    <property type="entry name" value="ATPase_V1-cplx_f_g_su"/>
</dbReference>
<evidence type="ECO:0000256" key="3">
    <source>
        <dbReference type="ARBA" id="ARBA00023065"/>
    </source>
</evidence>
<keyword evidence="3" id="KW-0406">Ion transport</keyword>
<evidence type="ECO:0000313" key="4">
    <source>
        <dbReference type="EMBL" id="MBT2990988.1"/>
    </source>
</evidence>
<dbReference type="Gene3D" id="3.40.50.10580">
    <property type="entry name" value="ATPase, V1 complex, subunit F"/>
    <property type="match status" value="1"/>
</dbReference>
<dbReference type="SUPFAM" id="SSF159468">
    <property type="entry name" value="AtpF-like"/>
    <property type="match status" value="1"/>
</dbReference>
<evidence type="ECO:0000313" key="5">
    <source>
        <dbReference type="Proteomes" id="UP000770889"/>
    </source>
</evidence>